<dbReference type="PATRIC" id="fig|1339316.3.peg.3909"/>
<evidence type="ECO:0000313" key="2">
    <source>
        <dbReference type="Proteomes" id="UP000020773"/>
    </source>
</evidence>
<protein>
    <submittedName>
        <fullName evidence="1">Uncharacterized protein</fullName>
    </submittedName>
</protein>
<proteinExistence type="predicted"/>
<accession>A0A015X9C9</accession>
<name>A0A015X9C9_BACFG</name>
<comment type="caution">
    <text evidence="1">The sequence shown here is derived from an EMBL/GenBank/DDBJ whole genome shotgun (WGS) entry which is preliminary data.</text>
</comment>
<sequence>MENTKYPILVESPNVNGVLKVSLNIGNYYIKPSDDSSDMYSDIGIQVRPDKTTTVTYGESRQVIGRE</sequence>
<organism evidence="1 2">
    <name type="scientific">Bacteroides fragilis str. 3998T(B)3</name>
    <dbReference type="NCBI Taxonomy" id="1339316"/>
    <lineage>
        <taxon>Bacteria</taxon>
        <taxon>Pseudomonadati</taxon>
        <taxon>Bacteroidota</taxon>
        <taxon>Bacteroidia</taxon>
        <taxon>Bacteroidales</taxon>
        <taxon>Bacteroidaceae</taxon>
        <taxon>Bacteroides</taxon>
    </lineage>
</organism>
<dbReference type="EMBL" id="JGDB01000256">
    <property type="protein sequence ID" value="EXY89245.1"/>
    <property type="molecule type" value="Genomic_DNA"/>
</dbReference>
<gene>
    <name evidence="1" type="ORF">M125_4129</name>
</gene>
<dbReference type="AlphaFoldDB" id="A0A015X9C9"/>
<evidence type="ECO:0000313" key="1">
    <source>
        <dbReference type="EMBL" id="EXY89245.1"/>
    </source>
</evidence>
<dbReference type="Proteomes" id="UP000020773">
    <property type="component" value="Unassembled WGS sequence"/>
</dbReference>
<reference evidence="1 2" key="1">
    <citation type="submission" date="2014-02" db="EMBL/GenBank/DDBJ databases">
        <authorList>
            <person name="Sears C."/>
            <person name="Carroll K."/>
            <person name="Sack B.R."/>
            <person name="Qadri F."/>
            <person name="Myers L.L."/>
            <person name="Chung G.-T."/>
            <person name="Escheverria P."/>
            <person name="Fraser C.M."/>
            <person name="Sadzewicz L."/>
            <person name="Shefchek K.A."/>
            <person name="Tallon L."/>
            <person name="Das S.P."/>
            <person name="Daugherty S."/>
            <person name="Mongodin E.F."/>
        </authorList>
    </citation>
    <scope>NUCLEOTIDE SEQUENCE [LARGE SCALE GENOMIC DNA]</scope>
    <source>
        <strain evidence="2">3998T(B)3</strain>
    </source>
</reference>